<evidence type="ECO:0000313" key="2">
    <source>
        <dbReference type="EMBL" id="CAG6391589.1"/>
    </source>
</evidence>
<feature type="region of interest" description="Disordered" evidence="1">
    <location>
        <begin position="1"/>
        <end position="20"/>
    </location>
</feature>
<gene>
    <name evidence="2" type="ORF">SCOCK_120225</name>
</gene>
<dbReference type="EMBL" id="CAJSLV010000024">
    <property type="protein sequence ID" value="CAG6391589.1"/>
    <property type="molecule type" value="Genomic_DNA"/>
</dbReference>
<organism evidence="2 3">
    <name type="scientific">Actinacidiphila cocklensis</name>
    <dbReference type="NCBI Taxonomy" id="887465"/>
    <lineage>
        <taxon>Bacteria</taxon>
        <taxon>Bacillati</taxon>
        <taxon>Actinomycetota</taxon>
        <taxon>Actinomycetes</taxon>
        <taxon>Kitasatosporales</taxon>
        <taxon>Streptomycetaceae</taxon>
        <taxon>Actinacidiphila</taxon>
    </lineage>
</organism>
<protein>
    <submittedName>
        <fullName evidence="2">Uncharacterized protein</fullName>
    </submittedName>
</protein>
<dbReference type="RefSeq" id="WP_251485307.1">
    <property type="nucleotide sequence ID" value="NZ_CAJSLV010000024.1"/>
</dbReference>
<name>A0A9W4GPH4_9ACTN</name>
<comment type="caution">
    <text evidence="2">The sequence shown here is derived from an EMBL/GenBank/DDBJ whole genome shotgun (WGS) entry which is preliminary data.</text>
</comment>
<dbReference type="AlphaFoldDB" id="A0A9W4GPH4"/>
<accession>A0A9W4GPH4</accession>
<reference evidence="2" key="1">
    <citation type="submission" date="2021-05" db="EMBL/GenBank/DDBJ databases">
        <authorList>
            <person name="Arsene-Ploetze F."/>
        </authorList>
    </citation>
    <scope>NUCLEOTIDE SEQUENCE</scope>
    <source>
        <strain evidence="2">DSM 42138</strain>
    </source>
</reference>
<keyword evidence="3" id="KW-1185">Reference proteome</keyword>
<dbReference type="Proteomes" id="UP001152519">
    <property type="component" value="Unassembled WGS sequence"/>
</dbReference>
<evidence type="ECO:0000256" key="1">
    <source>
        <dbReference type="SAM" id="MobiDB-lite"/>
    </source>
</evidence>
<sequence>MSLFDRRNVTLQPEPGRAQRPAADVRAALLALNRPDVRYVVRDGAPEGVDLVAEFQLVKLARKGLFGRVQDCEDFQIRMRLLPETGEVRSLDHHSEFTLTGENSPRKRTQSSSRGQLHKKFVGYEFGHAPDGTRERRESYRFDTDDLKHALQACVLTAGWSWRGLSLGKL</sequence>
<evidence type="ECO:0000313" key="3">
    <source>
        <dbReference type="Proteomes" id="UP001152519"/>
    </source>
</evidence>
<proteinExistence type="predicted"/>